<feature type="transmembrane region" description="Helical" evidence="1">
    <location>
        <begin position="185"/>
        <end position="205"/>
    </location>
</feature>
<feature type="transmembrane region" description="Helical" evidence="1">
    <location>
        <begin position="20"/>
        <end position="38"/>
    </location>
</feature>
<keyword evidence="1" id="KW-1133">Transmembrane helix</keyword>
<dbReference type="AlphaFoldDB" id="A0A0D9A0N0"/>
<dbReference type="EMBL" id="JYON01000002">
    <property type="protein sequence ID" value="KJH73036.1"/>
    <property type="molecule type" value="Genomic_DNA"/>
</dbReference>
<evidence type="ECO:0008006" key="4">
    <source>
        <dbReference type="Google" id="ProtNLM"/>
    </source>
</evidence>
<evidence type="ECO:0000313" key="3">
    <source>
        <dbReference type="Proteomes" id="UP000032452"/>
    </source>
</evidence>
<evidence type="ECO:0000256" key="1">
    <source>
        <dbReference type="SAM" id="Phobius"/>
    </source>
</evidence>
<dbReference type="Proteomes" id="UP000032452">
    <property type="component" value="Unassembled WGS sequence"/>
</dbReference>
<dbReference type="NCBIfam" id="TIGR04222">
    <property type="entry name" value="near_uncomplex"/>
    <property type="match status" value="1"/>
</dbReference>
<dbReference type="PATRIC" id="fig|1618023.3.peg.5051"/>
<keyword evidence="1" id="KW-0472">Membrane</keyword>
<dbReference type="InterPro" id="IPR026467">
    <property type="entry name" value="Ser/Gly_Cys_C_dom"/>
</dbReference>
<comment type="caution">
    <text evidence="2">The sequence shown here is derived from an EMBL/GenBank/DDBJ whole genome shotgun (WGS) entry which is preliminary data.</text>
</comment>
<dbReference type="OrthoDB" id="482717at2"/>
<proteinExistence type="predicted"/>
<dbReference type="STRING" id="1618023.UH38_02905"/>
<keyword evidence="1" id="KW-0812">Transmembrane</keyword>
<protein>
    <recommendedName>
        <fullName evidence="4">TIGR04222 domain-containing membrane protein</fullName>
    </recommendedName>
</protein>
<reference evidence="2 3" key="1">
    <citation type="submission" date="2015-02" db="EMBL/GenBank/DDBJ databases">
        <title>Draft genome of a novel marine cyanobacterium (Chroococcales) isolated from South Atlantic Ocean.</title>
        <authorList>
            <person name="Rigonato J."/>
            <person name="Alvarenga D.O."/>
            <person name="Branco L.H."/>
            <person name="Varani A.M."/>
            <person name="Brandini F.P."/>
            <person name="Fiore M.F."/>
        </authorList>
    </citation>
    <scope>NUCLEOTIDE SEQUENCE [LARGE SCALE GENOMIC DNA]</scope>
    <source>
        <strain evidence="2 3">CENA595</strain>
    </source>
</reference>
<dbReference type="RefSeq" id="WP_045053128.1">
    <property type="nucleotide sequence ID" value="NZ_CAWMDP010000059.1"/>
</dbReference>
<evidence type="ECO:0000313" key="2">
    <source>
        <dbReference type="EMBL" id="KJH73036.1"/>
    </source>
</evidence>
<feature type="transmembrane region" description="Helical" evidence="1">
    <location>
        <begin position="158"/>
        <end position="179"/>
    </location>
</feature>
<gene>
    <name evidence="2" type="ORF">UH38_02905</name>
</gene>
<keyword evidence="3" id="KW-1185">Reference proteome</keyword>
<organism evidence="2 3">
    <name type="scientific">Aliterella atlantica CENA595</name>
    <dbReference type="NCBI Taxonomy" id="1618023"/>
    <lineage>
        <taxon>Bacteria</taxon>
        <taxon>Bacillati</taxon>
        <taxon>Cyanobacteriota</taxon>
        <taxon>Cyanophyceae</taxon>
        <taxon>Chroococcidiopsidales</taxon>
        <taxon>Aliterellaceae</taxon>
        <taxon>Aliterella</taxon>
    </lineage>
</organism>
<sequence>MDILHNPLAEMYGPDFLKLYSVVIAITLGVCWLMVSVADVTKNLPVPLIPINPNPYEIAYLQGEERRVTNSVVFNLIQRRFLQVNKENIARSSNYPNIEQLTPLEQEVFAWFTEPRLGTEIGWQLYRQVQPYCQGYEQILQERQLLYLPDWRSAAQQAGLIGGAIILGLGGYKFLAALINGHHNVAFLVIMTVLAFIMLKVICYSPPRLSYLGQKYLHQLQAVFEQLKQKAKNGVSPSASEYDLLVALFGVNALMGSPYDSYRKMFATSSSSSSSSGGCSSSCGSGCGSSCGSGCGGGCGGCGS</sequence>
<name>A0A0D9A0N0_9CYAN</name>
<accession>A0A0D9A0N0</accession>